<proteinExistence type="predicted"/>
<keyword evidence="2" id="KW-0812">Transmembrane</keyword>
<evidence type="ECO:0000313" key="3">
    <source>
        <dbReference type="EMBL" id="KAG5917978.1"/>
    </source>
</evidence>
<feature type="compositionally biased region" description="Low complexity" evidence="1">
    <location>
        <begin position="136"/>
        <end position="151"/>
    </location>
</feature>
<dbReference type="PANTHER" id="PTHR40623">
    <property type="entry name" value="INTEGRAL MEMBRANE PROTEIN"/>
    <property type="match status" value="1"/>
</dbReference>
<protein>
    <submittedName>
        <fullName evidence="3">Uncharacterized protein</fullName>
    </submittedName>
</protein>
<evidence type="ECO:0000256" key="2">
    <source>
        <dbReference type="SAM" id="Phobius"/>
    </source>
</evidence>
<name>A0A8K0J1V1_9HYPO</name>
<accession>A0A8K0J1V1</accession>
<keyword evidence="2" id="KW-1133">Transmembrane helix</keyword>
<evidence type="ECO:0000313" key="4">
    <source>
        <dbReference type="Proteomes" id="UP000811619"/>
    </source>
</evidence>
<keyword evidence="4" id="KW-1185">Reference proteome</keyword>
<dbReference type="Proteomes" id="UP000811619">
    <property type="component" value="Unassembled WGS sequence"/>
</dbReference>
<dbReference type="EMBL" id="SRPY01000772">
    <property type="protein sequence ID" value="KAG5917978.1"/>
    <property type="molecule type" value="Genomic_DNA"/>
</dbReference>
<dbReference type="PANTHER" id="PTHR40623:SF2">
    <property type="entry name" value="INTEGRAL MEMBRANE PROTEIN"/>
    <property type="match status" value="1"/>
</dbReference>
<keyword evidence="2" id="KW-0472">Membrane</keyword>
<dbReference type="OrthoDB" id="5426165at2759"/>
<dbReference type="AlphaFoldDB" id="A0A8K0J1V1"/>
<feature type="region of interest" description="Disordered" evidence="1">
    <location>
        <begin position="128"/>
        <end position="199"/>
    </location>
</feature>
<sequence length="278" mass="30968">MTSFFVHWELWQQMTFVLGCSILVVVLLGVFKLWLANRRRQAHEVIDEERRARIAEMNYCGIRHLNHNSIPFGARAIEQGQQVPGIWNSCRALSDASPATSTATMANDHENRPLQHDQVVYPRLHGIQEESARPASSSSLTDTHSSTPSSTYHDCRSMSHSEDDVDDVTIPPSQTDHHSRPYQPPKTDQVSLRGPSMTLASPLSNAVASGISEPLLNSTSAPRTPKGRAYGSAQVYANREHRNMNSGFEILPAGTLGARPEFHIQDRDPNPQQSDQKR</sequence>
<comment type="caution">
    <text evidence="3">The sequence shown here is derived from an EMBL/GenBank/DDBJ whole genome shotgun (WGS) entry which is preliminary data.</text>
</comment>
<feature type="compositionally biased region" description="Basic and acidic residues" evidence="1">
    <location>
        <begin position="260"/>
        <end position="278"/>
    </location>
</feature>
<gene>
    <name evidence="3" type="ORF">E4U42_007049</name>
</gene>
<feature type="transmembrane region" description="Helical" evidence="2">
    <location>
        <begin position="14"/>
        <end position="35"/>
    </location>
</feature>
<feature type="compositionally biased region" description="Basic and acidic residues" evidence="1">
    <location>
        <begin position="153"/>
        <end position="162"/>
    </location>
</feature>
<evidence type="ECO:0000256" key="1">
    <source>
        <dbReference type="SAM" id="MobiDB-lite"/>
    </source>
</evidence>
<feature type="region of interest" description="Disordered" evidence="1">
    <location>
        <begin position="259"/>
        <end position="278"/>
    </location>
</feature>
<organism evidence="3 4">
    <name type="scientific">Claviceps africana</name>
    <dbReference type="NCBI Taxonomy" id="83212"/>
    <lineage>
        <taxon>Eukaryota</taxon>
        <taxon>Fungi</taxon>
        <taxon>Dikarya</taxon>
        <taxon>Ascomycota</taxon>
        <taxon>Pezizomycotina</taxon>
        <taxon>Sordariomycetes</taxon>
        <taxon>Hypocreomycetidae</taxon>
        <taxon>Hypocreales</taxon>
        <taxon>Clavicipitaceae</taxon>
        <taxon>Claviceps</taxon>
    </lineage>
</organism>
<reference evidence="3" key="1">
    <citation type="journal article" date="2020" name="bioRxiv">
        <title>Whole genome comparisons of ergot fungi reveals the divergence and evolution of species within the genus Claviceps are the result of varying mechanisms driving genome evolution and host range expansion.</title>
        <authorList>
            <person name="Wyka S.A."/>
            <person name="Mondo S.J."/>
            <person name="Liu M."/>
            <person name="Dettman J."/>
            <person name="Nalam V."/>
            <person name="Broders K.D."/>
        </authorList>
    </citation>
    <scope>NUCLEOTIDE SEQUENCE</scope>
    <source>
        <strain evidence="3">CCC 489</strain>
    </source>
</reference>